<comment type="cofactor">
    <cofactor evidence="1">
        <name>heme</name>
        <dbReference type="ChEBI" id="CHEBI:30413"/>
    </cofactor>
</comment>
<reference evidence="3 4" key="1">
    <citation type="journal article" date="2012" name="PLoS Pathog.">
        <title>Diverse lifestyles and strategies of plant pathogenesis encoded in the genomes of eighteen Dothideomycetes fungi.</title>
        <authorList>
            <person name="Ohm R.A."/>
            <person name="Feau N."/>
            <person name="Henrissat B."/>
            <person name="Schoch C.L."/>
            <person name="Horwitz B.A."/>
            <person name="Barry K.W."/>
            <person name="Condon B.J."/>
            <person name="Copeland A.C."/>
            <person name="Dhillon B."/>
            <person name="Glaser F."/>
            <person name="Hesse C.N."/>
            <person name="Kosti I."/>
            <person name="LaButti K."/>
            <person name="Lindquist E.A."/>
            <person name="Lucas S."/>
            <person name="Salamov A.A."/>
            <person name="Bradshaw R.E."/>
            <person name="Ciuffetti L."/>
            <person name="Hamelin R.C."/>
            <person name="Kema G.H.J."/>
            <person name="Lawrence C."/>
            <person name="Scott J.A."/>
            <person name="Spatafora J.W."/>
            <person name="Turgeon B.G."/>
            <person name="de Wit P.J.G.M."/>
            <person name="Zhong S."/>
            <person name="Goodwin S.B."/>
            <person name="Grigoriev I.V."/>
        </authorList>
    </citation>
    <scope>NUCLEOTIDE SEQUENCE [LARGE SCALE GENOMIC DNA]</scope>
    <source>
        <strain evidence="3 4">SO2202</strain>
    </source>
</reference>
<protein>
    <submittedName>
        <fullName evidence="3">Cytochrome P450</fullName>
    </submittedName>
</protein>
<dbReference type="GeneID" id="27905664"/>
<evidence type="ECO:0000313" key="3">
    <source>
        <dbReference type="EMBL" id="EMF17783.1"/>
    </source>
</evidence>
<dbReference type="InterPro" id="IPR050121">
    <property type="entry name" value="Cytochrome_P450_monoxygenase"/>
</dbReference>
<keyword evidence="4" id="KW-1185">Reference proteome</keyword>
<keyword evidence="1" id="KW-0349">Heme</keyword>
<dbReference type="eggNOG" id="KOG0157">
    <property type="taxonomic scope" value="Eukaryota"/>
</dbReference>
<evidence type="ECO:0000313" key="4">
    <source>
        <dbReference type="Proteomes" id="UP000016931"/>
    </source>
</evidence>
<dbReference type="GO" id="GO:0004497">
    <property type="term" value="F:monooxygenase activity"/>
    <property type="evidence" value="ECO:0007669"/>
    <property type="project" value="InterPro"/>
</dbReference>
<dbReference type="SUPFAM" id="SSF48264">
    <property type="entry name" value="Cytochrome P450"/>
    <property type="match status" value="1"/>
</dbReference>
<feature type="binding site" description="axial binding residue" evidence="1">
    <location>
        <position position="504"/>
    </location>
    <ligand>
        <name>heme</name>
        <dbReference type="ChEBI" id="CHEBI:30413"/>
    </ligand>
    <ligandPart>
        <name>Fe</name>
        <dbReference type="ChEBI" id="CHEBI:18248"/>
    </ligandPart>
</feature>
<dbReference type="STRING" id="692275.N1QNI3"/>
<dbReference type="FunFam" id="1.10.630.10:FF:000051">
    <property type="entry name" value="Cytochrome P450 monooxygenase (Fum15)"/>
    <property type="match status" value="1"/>
</dbReference>
<keyword evidence="2" id="KW-0812">Transmembrane</keyword>
<dbReference type="PRINTS" id="PR00463">
    <property type="entry name" value="EP450I"/>
</dbReference>
<accession>N1QNI3</accession>
<gene>
    <name evidence="3" type="ORF">SEPMUDRAFT_33096</name>
</gene>
<evidence type="ECO:0000256" key="1">
    <source>
        <dbReference type="PIRSR" id="PIRSR602401-1"/>
    </source>
</evidence>
<dbReference type="PANTHER" id="PTHR24305">
    <property type="entry name" value="CYTOCHROME P450"/>
    <property type="match status" value="1"/>
</dbReference>
<dbReference type="GO" id="GO:0005506">
    <property type="term" value="F:iron ion binding"/>
    <property type="evidence" value="ECO:0007669"/>
    <property type="project" value="InterPro"/>
</dbReference>
<keyword evidence="2" id="KW-1133">Transmembrane helix</keyword>
<keyword evidence="1" id="KW-0408">Iron</keyword>
<dbReference type="Pfam" id="PF00067">
    <property type="entry name" value="p450"/>
    <property type="match status" value="1"/>
</dbReference>
<dbReference type="OMA" id="WKHQRRT"/>
<keyword evidence="1" id="KW-0479">Metal-binding</keyword>
<dbReference type="RefSeq" id="XP_016765904.1">
    <property type="nucleotide sequence ID" value="XM_016908527.1"/>
</dbReference>
<name>N1QNI3_SPHMS</name>
<keyword evidence="2" id="KW-0472">Membrane</keyword>
<proteinExistence type="predicted"/>
<feature type="transmembrane region" description="Helical" evidence="2">
    <location>
        <begin position="32"/>
        <end position="51"/>
    </location>
</feature>
<dbReference type="Proteomes" id="UP000016931">
    <property type="component" value="Unassembled WGS sequence"/>
</dbReference>
<dbReference type="CDD" id="cd11069">
    <property type="entry name" value="CYP_FUM15-like"/>
    <property type="match status" value="1"/>
</dbReference>
<organism evidence="3 4">
    <name type="scientific">Sphaerulina musiva (strain SO2202)</name>
    <name type="common">Poplar stem canker fungus</name>
    <name type="synonym">Septoria musiva</name>
    <dbReference type="NCBI Taxonomy" id="692275"/>
    <lineage>
        <taxon>Eukaryota</taxon>
        <taxon>Fungi</taxon>
        <taxon>Dikarya</taxon>
        <taxon>Ascomycota</taxon>
        <taxon>Pezizomycotina</taxon>
        <taxon>Dothideomycetes</taxon>
        <taxon>Dothideomycetidae</taxon>
        <taxon>Mycosphaerellales</taxon>
        <taxon>Mycosphaerellaceae</taxon>
        <taxon>Sphaerulina</taxon>
    </lineage>
</organism>
<dbReference type="InterPro" id="IPR001128">
    <property type="entry name" value="Cyt_P450"/>
</dbReference>
<sequence length="564" mass="62771">MALLPRVTALAAALTFLITRYTTYSLTPFATFPLLFSILFLLYQLYSILVWPHYISTLRHLPQAPNAHWFWGQTKRVLAEPSGRPMRDWVQNVPNQGLITYSVWFQQRVLITTPAALGEVLVTKNYDFVKPWHFRNGLGRILGIGVLLAEGEEHKIQRKNLAPAFAFGHLKRNIVPIFWSKAQELVDCLANVSTAAVDKKHVSDTDNTNLENAAAEHVHGAVDVGNWTSRATLDIIGLSGMGQDFNALQDPDNKLHQTYKLIFNPGKAGRMLQVLAIFLPSWLTRNLPIKRNQELNAASAYIKQVCRDLIAKKRTVLAEKGVEDVDILSVALGSGGFQDHELVNQMMTFLIAGHETTATAMIWSLYLLCKHKSIQTTLRAEIRSRIPSLSSPITAAQIDSCDYLQAFCTEVLRLWPPVSLTLRVADRDTSIQGQFIPRGTTIILAPAAINTCTHLWGKDALEFRPERWLKSNKSQSGNGGEEGKRGGADSNYSFLTFLHGPRSCIGQKFSQYELACLLAAWVGRYDTSFEKGSPLAHGEPEIKGGITAKPKGGLWTTLEEVPGW</sequence>
<dbReference type="Gene3D" id="1.10.630.10">
    <property type="entry name" value="Cytochrome P450"/>
    <property type="match status" value="1"/>
</dbReference>
<dbReference type="GO" id="GO:0016705">
    <property type="term" value="F:oxidoreductase activity, acting on paired donors, with incorporation or reduction of molecular oxygen"/>
    <property type="evidence" value="ECO:0007669"/>
    <property type="project" value="InterPro"/>
</dbReference>
<dbReference type="InterPro" id="IPR002401">
    <property type="entry name" value="Cyt_P450_E_grp-I"/>
</dbReference>
<dbReference type="HOGENOM" id="CLU_001570_5_11_1"/>
<evidence type="ECO:0000256" key="2">
    <source>
        <dbReference type="SAM" id="Phobius"/>
    </source>
</evidence>
<dbReference type="PRINTS" id="PR00385">
    <property type="entry name" value="P450"/>
</dbReference>
<dbReference type="GO" id="GO:0020037">
    <property type="term" value="F:heme binding"/>
    <property type="evidence" value="ECO:0007669"/>
    <property type="project" value="InterPro"/>
</dbReference>
<dbReference type="PANTHER" id="PTHR24305:SF227">
    <property type="entry name" value="P450, PUTATIVE (EUROFUNG)-RELATED"/>
    <property type="match status" value="1"/>
</dbReference>
<dbReference type="EMBL" id="KB456260">
    <property type="protein sequence ID" value="EMF17783.1"/>
    <property type="molecule type" value="Genomic_DNA"/>
</dbReference>
<dbReference type="OrthoDB" id="1470350at2759"/>
<dbReference type="AlphaFoldDB" id="N1QNI3"/>
<dbReference type="InterPro" id="IPR036396">
    <property type="entry name" value="Cyt_P450_sf"/>
</dbReference>